<protein>
    <submittedName>
        <fullName evidence="1">Uncharacterized protein</fullName>
    </submittedName>
</protein>
<evidence type="ECO:0000313" key="2">
    <source>
        <dbReference type="Proteomes" id="UP000220397"/>
    </source>
</evidence>
<evidence type="ECO:0000313" key="1">
    <source>
        <dbReference type="EMBL" id="PFB09800.1"/>
    </source>
</evidence>
<dbReference type="Proteomes" id="UP000220397">
    <property type="component" value="Unassembled WGS sequence"/>
</dbReference>
<name>A0A9X6VF77_BACTU</name>
<organism evidence="1 2">
    <name type="scientific">Bacillus thuringiensis</name>
    <dbReference type="NCBI Taxonomy" id="1428"/>
    <lineage>
        <taxon>Bacteria</taxon>
        <taxon>Bacillati</taxon>
        <taxon>Bacillota</taxon>
        <taxon>Bacilli</taxon>
        <taxon>Bacillales</taxon>
        <taxon>Bacillaceae</taxon>
        <taxon>Bacillus</taxon>
        <taxon>Bacillus cereus group</taxon>
    </lineage>
</organism>
<accession>A0A9X6VF77</accession>
<gene>
    <name evidence="1" type="ORF">CN398_03055</name>
</gene>
<proteinExistence type="predicted"/>
<sequence>MKFKFEGSRLKVTVKDNKFTRFLIKSFSQYALHTYMSLTVFASALAYGYRGDIDKALLFTAISFIISSLSVLHKEENSND</sequence>
<dbReference type="RefSeq" id="WP_062804337.1">
    <property type="nucleotide sequence ID" value="NZ_CP014847.1"/>
</dbReference>
<reference evidence="1 2" key="1">
    <citation type="submission" date="2017-09" db="EMBL/GenBank/DDBJ databases">
        <title>Large-scale bioinformatics analysis of Bacillus genomes uncovers conserved roles of natural products in bacterial physiology.</title>
        <authorList>
            <consortium name="Agbiome Team Llc"/>
            <person name="Bleich R.M."/>
            <person name="Kirk G.J."/>
            <person name="Santa Maria K.C."/>
            <person name="Allen S.E."/>
            <person name="Farag S."/>
            <person name="Shank E.A."/>
            <person name="Bowers A."/>
        </authorList>
    </citation>
    <scope>NUCLEOTIDE SEQUENCE [LARGE SCALE GENOMIC DNA]</scope>
    <source>
        <strain evidence="1 2">AFS015413</strain>
    </source>
</reference>
<dbReference type="EMBL" id="NTUS01000009">
    <property type="protein sequence ID" value="PFB09800.1"/>
    <property type="molecule type" value="Genomic_DNA"/>
</dbReference>
<dbReference type="AlphaFoldDB" id="A0A9X6VF77"/>
<comment type="caution">
    <text evidence="1">The sequence shown here is derived from an EMBL/GenBank/DDBJ whole genome shotgun (WGS) entry which is preliminary data.</text>
</comment>